<accession>A0A2T0PV63</accession>
<organism evidence="3 4">
    <name type="scientific">Allonocardiopsis opalescens</name>
    <dbReference type="NCBI Taxonomy" id="1144618"/>
    <lineage>
        <taxon>Bacteria</taxon>
        <taxon>Bacillati</taxon>
        <taxon>Actinomycetota</taxon>
        <taxon>Actinomycetes</taxon>
        <taxon>Streptosporangiales</taxon>
        <taxon>Allonocardiopsis</taxon>
    </lineage>
</organism>
<dbReference type="Proteomes" id="UP000237846">
    <property type="component" value="Unassembled WGS sequence"/>
</dbReference>
<keyword evidence="4" id="KW-1185">Reference proteome</keyword>
<dbReference type="Gene3D" id="2.60.120.10">
    <property type="entry name" value="Jelly Rolls"/>
    <property type="match status" value="2"/>
</dbReference>
<dbReference type="PANTHER" id="PTHR39193">
    <property type="entry name" value="5-DEOXY-GLUCURONATE ISOMERASE"/>
    <property type="match status" value="1"/>
</dbReference>
<protein>
    <submittedName>
        <fullName evidence="3">5-deoxyglucuronate isomerase</fullName>
    </submittedName>
</protein>
<comment type="caution">
    <text evidence="3">The sequence shown here is derived from an EMBL/GenBank/DDBJ whole genome shotgun (WGS) entry which is preliminary data.</text>
</comment>
<dbReference type="Pfam" id="PF04962">
    <property type="entry name" value="KduI"/>
    <property type="match status" value="1"/>
</dbReference>
<dbReference type="GO" id="GO:0008880">
    <property type="term" value="F:glucuronate isomerase activity"/>
    <property type="evidence" value="ECO:0007669"/>
    <property type="project" value="InterPro"/>
</dbReference>
<dbReference type="NCBIfam" id="TIGR04378">
    <property type="entry name" value="myo_inos_iolB"/>
    <property type="match status" value="1"/>
</dbReference>
<feature type="region of interest" description="Disordered" evidence="2">
    <location>
        <begin position="283"/>
        <end position="329"/>
    </location>
</feature>
<dbReference type="InterPro" id="IPR011051">
    <property type="entry name" value="RmlC_Cupin_sf"/>
</dbReference>
<proteinExistence type="predicted"/>
<sequence>MSELYRPAGTTASGPYTVAIDPATAGWEWSGLWVVQLAPGGSVTFATRGNEMIVLPLAGSCDVDVSVETGPSKGVNELRLAGRRSVFSRVTDFGYVPRDAEVTVSSATGGRFAFPSARCERRLPVRYGPAEDVPVELRGAGTASRQVNNFATPESFDCDRLIACEVLTPAGNWSSYPPHKHDTDRPGESVLEEIYYFEVGEGPEGPGIAYQRVYGTPDRPGDLLAEVRDGDVVLIPHGWHGPSMAPPGYDLYYLNVMAGPQQERAWRICDDPAHAWVRGTWADQPMDPRLPLTGTAERPVPGAEPTEPGEQPPPVRSAADGEAAAGSAR</sequence>
<evidence type="ECO:0000313" key="4">
    <source>
        <dbReference type="Proteomes" id="UP000237846"/>
    </source>
</evidence>
<evidence type="ECO:0000313" key="3">
    <source>
        <dbReference type="EMBL" id="PRX95424.1"/>
    </source>
</evidence>
<dbReference type="SUPFAM" id="SSF51182">
    <property type="entry name" value="RmlC-like cupins"/>
    <property type="match status" value="1"/>
</dbReference>
<dbReference type="RefSeq" id="WP_106251467.1">
    <property type="nucleotide sequence ID" value="NZ_PVZC01000009.1"/>
</dbReference>
<dbReference type="OrthoDB" id="9799936at2"/>
<dbReference type="PANTHER" id="PTHR39193:SF1">
    <property type="entry name" value="5-DEOXY-GLUCURONATE ISOMERASE"/>
    <property type="match status" value="1"/>
</dbReference>
<dbReference type="InterPro" id="IPR014710">
    <property type="entry name" value="RmlC-like_jellyroll"/>
</dbReference>
<evidence type="ECO:0000256" key="2">
    <source>
        <dbReference type="SAM" id="MobiDB-lite"/>
    </source>
</evidence>
<dbReference type="GO" id="GO:0019310">
    <property type="term" value="P:inositol catabolic process"/>
    <property type="evidence" value="ECO:0007669"/>
    <property type="project" value="InterPro"/>
</dbReference>
<dbReference type="InterPro" id="IPR021120">
    <property type="entry name" value="KduI/IolB_isomerase"/>
</dbReference>
<dbReference type="EMBL" id="PVZC01000009">
    <property type="protein sequence ID" value="PRX95424.1"/>
    <property type="molecule type" value="Genomic_DNA"/>
</dbReference>
<feature type="compositionally biased region" description="Low complexity" evidence="2">
    <location>
        <begin position="317"/>
        <end position="329"/>
    </location>
</feature>
<evidence type="ECO:0000256" key="1">
    <source>
        <dbReference type="ARBA" id="ARBA00023235"/>
    </source>
</evidence>
<keyword evidence="1 3" id="KW-0413">Isomerase</keyword>
<gene>
    <name evidence="3" type="ORF">CLV72_10931</name>
</gene>
<dbReference type="InterPro" id="IPR024203">
    <property type="entry name" value="Deoxy-glucuronate_isom_IolB"/>
</dbReference>
<reference evidence="3 4" key="1">
    <citation type="submission" date="2018-03" db="EMBL/GenBank/DDBJ databases">
        <title>Genomic Encyclopedia of Archaeal and Bacterial Type Strains, Phase II (KMG-II): from individual species to whole genera.</title>
        <authorList>
            <person name="Goeker M."/>
        </authorList>
    </citation>
    <scope>NUCLEOTIDE SEQUENCE [LARGE SCALE GENOMIC DNA]</scope>
    <source>
        <strain evidence="3 4">DSM 45601</strain>
    </source>
</reference>
<name>A0A2T0PV63_9ACTN</name>
<dbReference type="AlphaFoldDB" id="A0A2T0PV63"/>